<keyword evidence="2" id="KW-0802">TPR repeat</keyword>
<keyword evidence="3" id="KW-0812">Transmembrane</keyword>
<evidence type="ECO:0000313" key="5">
    <source>
        <dbReference type="Proteomes" id="UP001430193"/>
    </source>
</evidence>
<feature type="transmembrane region" description="Helical" evidence="3">
    <location>
        <begin position="374"/>
        <end position="391"/>
    </location>
</feature>
<evidence type="ECO:0000256" key="1">
    <source>
        <dbReference type="ARBA" id="ARBA00022737"/>
    </source>
</evidence>
<feature type="transmembrane region" description="Helical" evidence="3">
    <location>
        <begin position="192"/>
        <end position="221"/>
    </location>
</feature>
<feature type="transmembrane region" description="Helical" evidence="3">
    <location>
        <begin position="136"/>
        <end position="158"/>
    </location>
</feature>
<accession>A0ABS2KGL6</accession>
<feature type="transmembrane region" description="Helical" evidence="3">
    <location>
        <begin position="164"/>
        <end position="180"/>
    </location>
</feature>
<organism evidence="4 5">
    <name type="scientific">Dyella mobilis</name>
    <dbReference type="NCBI Taxonomy" id="1849582"/>
    <lineage>
        <taxon>Bacteria</taxon>
        <taxon>Pseudomonadati</taxon>
        <taxon>Pseudomonadota</taxon>
        <taxon>Gammaproteobacteria</taxon>
        <taxon>Lysobacterales</taxon>
        <taxon>Rhodanobacteraceae</taxon>
        <taxon>Dyella</taxon>
    </lineage>
</organism>
<dbReference type="InterPro" id="IPR011990">
    <property type="entry name" value="TPR-like_helical_dom_sf"/>
</dbReference>
<dbReference type="InterPro" id="IPR052346">
    <property type="entry name" value="O-mannosyl-transferase_TMTC"/>
</dbReference>
<proteinExistence type="predicted"/>
<dbReference type="Proteomes" id="UP001430193">
    <property type="component" value="Unassembled WGS sequence"/>
</dbReference>
<feature type="transmembrane region" description="Helical" evidence="3">
    <location>
        <begin position="12"/>
        <end position="31"/>
    </location>
</feature>
<gene>
    <name evidence="4" type="ORF">ISS99_11025</name>
</gene>
<keyword evidence="5" id="KW-1185">Reference proteome</keyword>
<feature type="transmembrane region" description="Helical" evidence="3">
    <location>
        <begin position="343"/>
        <end position="362"/>
    </location>
</feature>
<feature type="transmembrane region" description="Helical" evidence="3">
    <location>
        <begin position="97"/>
        <end position="115"/>
    </location>
</feature>
<name>A0ABS2KGL6_9GAMM</name>
<evidence type="ECO:0000313" key="4">
    <source>
        <dbReference type="EMBL" id="MBM7130063.1"/>
    </source>
</evidence>
<dbReference type="PANTHER" id="PTHR44227">
    <property type="match status" value="1"/>
</dbReference>
<reference evidence="4" key="1">
    <citation type="submission" date="2020-10" db="EMBL/GenBank/DDBJ databases">
        <title>Phylogeny of dyella-like bacteria.</title>
        <authorList>
            <person name="Fu J."/>
        </authorList>
    </citation>
    <scope>NUCLEOTIDE SEQUENCE</scope>
    <source>
        <strain evidence="4">DHON07</strain>
    </source>
</reference>
<protein>
    <recommendedName>
        <fullName evidence="6">Tetratricopeptide repeat protein</fullName>
    </recommendedName>
</protein>
<dbReference type="Gene3D" id="1.25.40.10">
    <property type="entry name" value="Tetratricopeptide repeat domain"/>
    <property type="match status" value="1"/>
</dbReference>
<keyword evidence="3" id="KW-0472">Membrane</keyword>
<feature type="transmembrane region" description="Helical" evidence="3">
    <location>
        <begin position="283"/>
        <end position="305"/>
    </location>
</feature>
<feature type="transmembrane region" description="Helical" evidence="3">
    <location>
        <begin position="317"/>
        <end position="336"/>
    </location>
</feature>
<sequence length="650" mass="72388">MQERSYRSRFILISQLFALLAITALVFWPGLSGGFIFDDYPIFAENPAVHVSGWHWQAWQSLWDWSNSNTQRPLAMFSYALNYALGGSTWGFKTLNLAIHLLNTLLVWLLVRRLLAAAWLKTQTDFMRVESPDTDIWASGIALAWAIHPLQVSTVMYVVQRMELLGFTFTLLALLAYWQARQRQQTGQLAWPWLLLSGIAILTGYCFKQTAVLAPGYAFLLELTVLRFRASRPSTCRAWKILYAAGCVATLVIFVGYLLPHYATAEAYAKRDYSAWQRELTQLRVLSMYLAWCILPLPSQLHFYYDNYAASAGWLDPSTTLLSGLLLLGLAGLAVAVRSRRPLIALGIGWFFVAHALTSSPIPLELVFEHRNYPALLGIVIAATDLLWLATRQRPPRLAATIACVLLLNLGFLTTLRAATWGNPVQLAMTLAQDNPCSPRAALDLARRFVELSNDNPNSPIYSLAIDELERGAKLPNASPLLENALIIQAANHSGLDSTPWWSSLDHKLQFSPLGPEAYLALHGLLQARLVHGINIDAKQLALAYQIALSRNPNRVSLHLEYAELAQGPLADRPLATAEWKKAVILQKDVPNYASGLAGYLIQNHLDREAVEVIDEALSIHPPLVDTPTLLNLRSQAELATKRQNEPSGT</sequence>
<keyword evidence="3" id="KW-1133">Transmembrane helix</keyword>
<dbReference type="RefSeq" id="WP_204631681.1">
    <property type="nucleotide sequence ID" value="NZ_BSOC01000002.1"/>
</dbReference>
<evidence type="ECO:0000256" key="3">
    <source>
        <dbReference type="SAM" id="Phobius"/>
    </source>
</evidence>
<comment type="caution">
    <text evidence="4">The sequence shown here is derived from an EMBL/GenBank/DDBJ whole genome shotgun (WGS) entry which is preliminary data.</text>
</comment>
<evidence type="ECO:0008006" key="6">
    <source>
        <dbReference type="Google" id="ProtNLM"/>
    </source>
</evidence>
<keyword evidence="1" id="KW-0677">Repeat</keyword>
<feature type="transmembrane region" description="Helical" evidence="3">
    <location>
        <begin position="241"/>
        <end position="262"/>
    </location>
</feature>
<feature type="transmembrane region" description="Helical" evidence="3">
    <location>
        <begin position="398"/>
        <end position="419"/>
    </location>
</feature>
<dbReference type="PANTHER" id="PTHR44227:SF3">
    <property type="entry name" value="PROTEIN O-MANNOSYL-TRANSFERASE TMTC4"/>
    <property type="match status" value="1"/>
</dbReference>
<dbReference type="EMBL" id="JADIKF010000039">
    <property type="protein sequence ID" value="MBM7130063.1"/>
    <property type="molecule type" value="Genomic_DNA"/>
</dbReference>
<evidence type="ECO:0000256" key="2">
    <source>
        <dbReference type="ARBA" id="ARBA00022803"/>
    </source>
</evidence>